<evidence type="ECO:0000313" key="4">
    <source>
        <dbReference type="Proteomes" id="UP000663828"/>
    </source>
</evidence>
<evidence type="ECO:0000313" key="5">
    <source>
        <dbReference type="Proteomes" id="UP000663852"/>
    </source>
</evidence>
<dbReference type="OrthoDB" id="10043997at2759"/>
<feature type="transmembrane region" description="Helical" evidence="1">
    <location>
        <begin position="1185"/>
        <end position="1206"/>
    </location>
</feature>
<sequence>MSSLKKFLLNLNLFKPSIESGERENDQQRRLNLISTRIYLAVLILIIFILGIYLWLNPQTRIITLHHPSNDEYEHLPIDVQCLCSKISIRYGEFTSINASFHQVCSSAFITDRWIEAINSGSNSTFFYYKDFRTFGSAQFQLLAAFCRLSKISVTQSIASFKMSTLLNPQLLSKRILELQVNTSVNQFQQTAPNTLKNQLQVVREITLANRLFSGLETNMLPFYYVNEWDLSYQIHQTPNSYTLINGSWCDCRNDLECTSPAGIYNIFARTSQVEVGYTNDELQMAIPGILAGCLPITTMLHSTLECFYNQTCLDELIGFLPTTERFSAMNIPKESNYEINSTIKILVDHLMVEEVMNDFSYENYYDQCAPISCTYSQTSRDSFIFVISKLIGLLGGLTVALGIIIPAIVGFIKQPRNTEPTPKLPLTIRLKQLKRSLEKHVIELNIFKRYPSNDRQIRYQHYATRLYILLILISLITLSLYFLLIKQVHQETILNLNEFHYLKLEELYPNSLVCPCSSISIPYGNFIAIQPEYHQICSSDFVSSEWINYITTHFAIEVSRTLYYPAQGSALFVLLETLCQQIKRKVNDALEIFLQTNLVSAHVISSELLKFQGNELILNLRSSTTNEYLRIIELFSATNQANQLLNDFTSADWIVDAYTGYISLVPKVYSNCSCGLSQSCHALMGVPVVDVVAGEWISQPVPSLYAGCLPIEGLLASTLECFYNRSCMLFLDSYMEQPLQDAFNFSALNPNRSSPYETIESLINRLMIESWLPNISFSSYYNACAPLSCTFQYNDRNNIFVVIATIIGLFGGLSLGYKLLILILLRLIEKFIDGISYQAFIQMIKHLFRFSDEQQIIDRIHFILLLTSLCTFYMLSAFIPQSLTKEYHVTSLSMYENLVKQFSDSSLQCSCSQISIKYESFFNIKPRFHEICSSEFVSPEWIEYYYNDGNLSSQYAFDDFRYSASFQFQGLALLCRLSKKIVDDEISQLITRYFIDAQLLSSHLLNERVQTFINDFQLTMPNLFLSTLLLIRETTGTNMIMNTISTNWKFSTTDFPGLGWAAHTVPIVYGNCSCSISSKCVIPSQNMLAGCYPLEALLQLTLQCFYDQQCIDSTETFKAMNISSINSSRFNINTTLETIINQLTIEEYLTNISYDKYFNQCAPTSCFDSYIDRNNFIQGITSLVGLYGGLIIICRVVAVVIIKLIRSPNRQIIPIIN</sequence>
<dbReference type="AlphaFoldDB" id="A0A815EFN9"/>
<protein>
    <submittedName>
        <fullName evidence="2">Uncharacterized protein</fullName>
    </submittedName>
</protein>
<dbReference type="Proteomes" id="UP000663852">
    <property type="component" value="Unassembled WGS sequence"/>
</dbReference>
<feature type="transmembrane region" description="Helical" evidence="1">
    <location>
        <begin position="800"/>
        <end position="826"/>
    </location>
</feature>
<comment type="caution">
    <text evidence="2">The sequence shown here is derived from an EMBL/GenBank/DDBJ whole genome shotgun (WGS) entry which is preliminary data.</text>
</comment>
<feature type="transmembrane region" description="Helical" evidence="1">
    <location>
        <begin position="861"/>
        <end position="880"/>
    </location>
</feature>
<dbReference type="Proteomes" id="UP000663828">
    <property type="component" value="Unassembled WGS sequence"/>
</dbReference>
<organism evidence="2 5">
    <name type="scientific">Adineta ricciae</name>
    <name type="common">Rotifer</name>
    <dbReference type="NCBI Taxonomy" id="249248"/>
    <lineage>
        <taxon>Eukaryota</taxon>
        <taxon>Metazoa</taxon>
        <taxon>Spiralia</taxon>
        <taxon>Gnathifera</taxon>
        <taxon>Rotifera</taxon>
        <taxon>Eurotatoria</taxon>
        <taxon>Bdelloidea</taxon>
        <taxon>Adinetida</taxon>
        <taxon>Adinetidae</taxon>
        <taxon>Adineta</taxon>
    </lineage>
</organism>
<evidence type="ECO:0000313" key="3">
    <source>
        <dbReference type="EMBL" id="CAF1542604.1"/>
    </source>
</evidence>
<gene>
    <name evidence="2" type="ORF">EDS130_LOCUS31150</name>
    <name evidence="3" type="ORF">XAT740_LOCUS42295</name>
</gene>
<name>A0A815EFN9_ADIRI</name>
<feature type="transmembrane region" description="Helical" evidence="1">
    <location>
        <begin position="38"/>
        <end position="56"/>
    </location>
</feature>
<keyword evidence="4" id="KW-1185">Reference proteome</keyword>
<keyword evidence="1" id="KW-1133">Transmembrane helix</keyword>
<evidence type="ECO:0000256" key="1">
    <source>
        <dbReference type="SAM" id="Phobius"/>
    </source>
</evidence>
<evidence type="ECO:0000313" key="2">
    <source>
        <dbReference type="EMBL" id="CAF1311145.1"/>
    </source>
</evidence>
<dbReference type="EMBL" id="CAJNOJ010000225">
    <property type="protein sequence ID" value="CAF1311145.1"/>
    <property type="molecule type" value="Genomic_DNA"/>
</dbReference>
<accession>A0A815EFN9</accession>
<dbReference type="EMBL" id="CAJNOR010005054">
    <property type="protein sequence ID" value="CAF1542604.1"/>
    <property type="molecule type" value="Genomic_DNA"/>
</dbReference>
<keyword evidence="1" id="KW-0812">Transmembrane</keyword>
<feature type="transmembrane region" description="Helical" evidence="1">
    <location>
        <begin position="467"/>
        <end position="485"/>
    </location>
</feature>
<proteinExistence type="predicted"/>
<reference evidence="2" key="1">
    <citation type="submission" date="2021-02" db="EMBL/GenBank/DDBJ databases">
        <authorList>
            <person name="Nowell W R."/>
        </authorList>
    </citation>
    <scope>NUCLEOTIDE SEQUENCE</scope>
</reference>
<keyword evidence="1" id="KW-0472">Membrane</keyword>
<feature type="transmembrane region" description="Helical" evidence="1">
    <location>
        <begin position="384"/>
        <end position="413"/>
    </location>
</feature>